<dbReference type="InParanoid" id="A0A423VWC8"/>
<evidence type="ECO:0000313" key="2">
    <source>
        <dbReference type="Proteomes" id="UP000285146"/>
    </source>
</evidence>
<gene>
    <name evidence="1" type="ORF">VPNG_08963</name>
</gene>
<proteinExistence type="predicted"/>
<reference evidence="1 2" key="1">
    <citation type="submission" date="2015-09" db="EMBL/GenBank/DDBJ databases">
        <title>Host preference determinants of Valsa canker pathogens revealed by comparative genomics.</title>
        <authorList>
            <person name="Yin Z."/>
            <person name="Huang L."/>
        </authorList>
    </citation>
    <scope>NUCLEOTIDE SEQUENCE [LARGE SCALE GENOMIC DNA]</scope>
    <source>
        <strain evidence="1 2">SXYLt</strain>
    </source>
</reference>
<sequence length="170" mass="18908">MVLLGPLAQPPPAQPLLPPSPKIIHLLIEFRQTRLTFNGNPSDQHDPWRSQTWMYARDARQQQAGVPAGQALPYPSTFSNHEQLPLSTPGTYMGPRRGQEWLHYPLKPGRPATWTPSSGQPAGAVRSFYTAGNPNQFDVGYHLPAPKRTNNDFELANYHAAVPQRRAPTA</sequence>
<accession>A0A423VWC8</accession>
<dbReference type="EMBL" id="LKEB01000072">
    <property type="protein sequence ID" value="ROV95289.1"/>
    <property type="molecule type" value="Genomic_DNA"/>
</dbReference>
<protein>
    <submittedName>
        <fullName evidence="1">Uncharacterized protein</fullName>
    </submittedName>
</protein>
<dbReference type="OrthoDB" id="4499833at2759"/>
<organism evidence="1 2">
    <name type="scientific">Cytospora leucostoma</name>
    <dbReference type="NCBI Taxonomy" id="1230097"/>
    <lineage>
        <taxon>Eukaryota</taxon>
        <taxon>Fungi</taxon>
        <taxon>Dikarya</taxon>
        <taxon>Ascomycota</taxon>
        <taxon>Pezizomycotina</taxon>
        <taxon>Sordariomycetes</taxon>
        <taxon>Sordariomycetidae</taxon>
        <taxon>Diaporthales</taxon>
        <taxon>Cytosporaceae</taxon>
        <taxon>Cytospora</taxon>
    </lineage>
</organism>
<comment type="caution">
    <text evidence="1">The sequence shown here is derived from an EMBL/GenBank/DDBJ whole genome shotgun (WGS) entry which is preliminary data.</text>
</comment>
<evidence type="ECO:0000313" key="1">
    <source>
        <dbReference type="EMBL" id="ROV95289.1"/>
    </source>
</evidence>
<keyword evidence="2" id="KW-1185">Reference proteome</keyword>
<dbReference type="Proteomes" id="UP000285146">
    <property type="component" value="Unassembled WGS sequence"/>
</dbReference>
<dbReference type="AlphaFoldDB" id="A0A423VWC8"/>
<name>A0A423VWC8_9PEZI</name>